<dbReference type="EMBL" id="CM029050">
    <property type="protein sequence ID" value="KAG2569629.1"/>
    <property type="molecule type" value="Genomic_DNA"/>
</dbReference>
<dbReference type="Gene3D" id="3.80.10.10">
    <property type="entry name" value="Ribonuclease Inhibitor"/>
    <property type="match status" value="1"/>
</dbReference>
<keyword evidence="4" id="KW-0677">Repeat</keyword>
<sequence length="562" mass="59481">MLCVRAISPLRSIQSRAPTQRASSPIPTSFHSKSGRACAPLVSVCLAPAAASLPPWKHGMDPISIGVFISSPLYIPASSHRIRQLPLQQQTTPLLPRQMVGASMPVPVSRHAAVVVVLVLAAAHGALCSSSHVELTAGAVERGGNAPSLRAPPANGTGADDGPAPAPAPSGSLEGCGCAPRPAPWQFLNQKLAALWPVIQAFKKTITCDPLGVTATWEGPDLCSSYFNGTKYKGFYCDFPPDANTTLTVASIDFNGFGLCAPSLAGFVDQFPDLALFHANSNNLSGDVPDLTHLPFFYELDLSNNNFSGPFPDAVVPLGGLLFLDLRFNRYAGAVPPPVFALTVEALFLNNNGFDGRIPDSFGSTGAKYLVVANNQFTGPIPRSIYNTSATLSEVLFLNNRLSGCLPYEIGLVEGLAVFDAGGNEIAGPIPLSFGCLRDVEELNLAGNQLYGQVPDVVCLLAKTGKLRNLSLSDNFFHSVGYHCLELVRSRVLDVRRNCILGFPDQRPPLECAAFYADPSKHCPFIPHIPCDLPGYHHPPAKAALPASAAARGHGHPQGGGN</sequence>
<dbReference type="OrthoDB" id="676979at2759"/>
<feature type="region of interest" description="Disordered" evidence="5">
    <location>
        <begin position="144"/>
        <end position="173"/>
    </location>
</feature>
<keyword evidence="7" id="KW-1185">Reference proteome</keyword>
<dbReference type="InterPro" id="IPR001611">
    <property type="entry name" value="Leu-rich_rpt"/>
</dbReference>
<dbReference type="Pfam" id="PF00560">
    <property type="entry name" value="LRR_1"/>
    <property type="match status" value="1"/>
</dbReference>
<comment type="subcellular location">
    <subcellularLocation>
        <location evidence="1">Secreted</location>
    </subcellularLocation>
</comment>
<proteinExistence type="predicted"/>
<comment type="caution">
    <text evidence="6">The sequence shown here is derived from an EMBL/GenBank/DDBJ whole genome shotgun (WGS) entry which is preliminary data.</text>
</comment>
<name>A0A8T0Q9X9_PANVG</name>
<accession>A0A8T0Q9X9</accession>
<feature type="compositionally biased region" description="Low complexity" evidence="5">
    <location>
        <begin position="151"/>
        <end position="163"/>
    </location>
</feature>
<dbReference type="PANTHER" id="PTHR32093">
    <property type="entry name" value="LEUCINE-RICH REPEAT EXTENSIN-LIKE PROTEIN 3-RELATED"/>
    <property type="match status" value="1"/>
</dbReference>
<dbReference type="GO" id="GO:0005576">
    <property type="term" value="C:extracellular region"/>
    <property type="evidence" value="ECO:0007669"/>
    <property type="project" value="UniProtKB-SubCell"/>
</dbReference>
<dbReference type="Proteomes" id="UP000823388">
    <property type="component" value="Chromosome 7N"/>
</dbReference>
<evidence type="ECO:0000313" key="6">
    <source>
        <dbReference type="EMBL" id="KAG2569629.1"/>
    </source>
</evidence>
<reference evidence="6" key="1">
    <citation type="submission" date="2020-05" db="EMBL/GenBank/DDBJ databases">
        <title>WGS assembly of Panicum virgatum.</title>
        <authorList>
            <person name="Lovell J.T."/>
            <person name="Jenkins J."/>
            <person name="Shu S."/>
            <person name="Juenger T.E."/>
            <person name="Schmutz J."/>
        </authorList>
    </citation>
    <scope>NUCLEOTIDE SEQUENCE</scope>
    <source>
        <strain evidence="6">AP13</strain>
    </source>
</reference>
<evidence type="ECO:0000256" key="1">
    <source>
        <dbReference type="ARBA" id="ARBA00004613"/>
    </source>
</evidence>
<dbReference type="InterPro" id="IPR051582">
    <property type="entry name" value="LRR_extensin-like_regulator"/>
</dbReference>
<dbReference type="InterPro" id="IPR032675">
    <property type="entry name" value="LRR_dom_sf"/>
</dbReference>
<evidence type="ECO:0000256" key="4">
    <source>
        <dbReference type="ARBA" id="ARBA00022737"/>
    </source>
</evidence>
<dbReference type="SUPFAM" id="SSF52058">
    <property type="entry name" value="L domain-like"/>
    <property type="match status" value="1"/>
</dbReference>
<evidence type="ECO:0000313" key="7">
    <source>
        <dbReference type="Proteomes" id="UP000823388"/>
    </source>
</evidence>
<evidence type="ECO:0000256" key="3">
    <source>
        <dbReference type="ARBA" id="ARBA00022729"/>
    </source>
</evidence>
<keyword evidence="3" id="KW-0732">Signal</keyword>
<organism evidence="6 7">
    <name type="scientific">Panicum virgatum</name>
    <name type="common">Blackwell switchgrass</name>
    <dbReference type="NCBI Taxonomy" id="38727"/>
    <lineage>
        <taxon>Eukaryota</taxon>
        <taxon>Viridiplantae</taxon>
        <taxon>Streptophyta</taxon>
        <taxon>Embryophyta</taxon>
        <taxon>Tracheophyta</taxon>
        <taxon>Spermatophyta</taxon>
        <taxon>Magnoliopsida</taxon>
        <taxon>Liliopsida</taxon>
        <taxon>Poales</taxon>
        <taxon>Poaceae</taxon>
        <taxon>PACMAD clade</taxon>
        <taxon>Panicoideae</taxon>
        <taxon>Panicodae</taxon>
        <taxon>Paniceae</taxon>
        <taxon>Panicinae</taxon>
        <taxon>Panicum</taxon>
        <taxon>Panicum sect. Hiantes</taxon>
    </lineage>
</organism>
<evidence type="ECO:0000256" key="5">
    <source>
        <dbReference type="SAM" id="MobiDB-lite"/>
    </source>
</evidence>
<dbReference type="AlphaFoldDB" id="A0A8T0Q9X9"/>
<dbReference type="PANTHER" id="PTHR32093:SF128">
    <property type="entry name" value="LEUCINE-RICH REPEAT-CONTAINING N-TERMINAL PLANT-TYPE DOMAIN-CONTAINING PROTEIN"/>
    <property type="match status" value="1"/>
</dbReference>
<keyword evidence="2" id="KW-0964">Secreted</keyword>
<evidence type="ECO:0008006" key="8">
    <source>
        <dbReference type="Google" id="ProtNLM"/>
    </source>
</evidence>
<protein>
    <recommendedName>
        <fullName evidence="8">Leucine-rich repeat-containing N-terminal plant-type domain-containing protein</fullName>
    </recommendedName>
</protein>
<evidence type="ECO:0000256" key="2">
    <source>
        <dbReference type="ARBA" id="ARBA00022525"/>
    </source>
</evidence>
<gene>
    <name evidence="6" type="ORF">PVAP13_7NG432700</name>
</gene>